<dbReference type="SUPFAM" id="SSF52266">
    <property type="entry name" value="SGNH hydrolase"/>
    <property type="match status" value="1"/>
</dbReference>
<dbReference type="AlphaFoldDB" id="A0A919XW45"/>
<reference evidence="4" key="1">
    <citation type="submission" date="2021-03" db="EMBL/GenBank/DDBJ databases">
        <title>Antimicrobial resistance genes in bacteria isolated from Japanese honey, and their potential for conferring macrolide and lincosamide resistance in the American foulbrood pathogen Paenibacillus larvae.</title>
        <authorList>
            <person name="Okamoto M."/>
            <person name="Kumagai M."/>
            <person name="Kanamori H."/>
            <person name="Takamatsu D."/>
        </authorList>
    </citation>
    <scope>NUCLEOTIDE SEQUENCE</scope>
    <source>
        <strain evidence="4">J41TS4</strain>
    </source>
</reference>
<dbReference type="GO" id="GO:0016787">
    <property type="term" value="F:hydrolase activity"/>
    <property type="evidence" value="ECO:0007669"/>
    <property type="project" value="UniProtKB-KW"/>
</dbReference>
<feature type="domain" description="SGNH hydrolase-type esterase" evidence="3">
    <location>
        <begin position="9"/>
        <end position="187"/>
    </location>
</feature>
<keyword evidence="5" id="KW-1185">Reference proteome</keyword>
<dbReference type="InterPro" id="IPR036514">
    <property type="entry name" value="SGNH_hydro_sf"/>
</dbReference>
<organism evidence="4 5">
    <name type="scientific">Paenibacillus apis</name>
    <dbReference type="NCBI Taxonomy" id="1792174"/>
    <lineage>
        <taxon>Bacteria</taxon>
        <taxon>Bacillati</taxon>
        <taxon>Bacillota</taxon>
        <taxon>Bacilli</taxon>
        <taxon>Bacillales</taxon>
        <taxon>Paenibacillaceae</taxon>
        <taxon>Paenibacillus</taxon>
    </lineage>
</organism>
<dbReference type="PANTHER" id="PTHR43695">
    <property type="entry name" value="PUTATIVE (AFU_ORTHOLOGUE AFUA_2G17250)-RELATED"/>
    <property type="match status" value="1"/>
</dbReference>
<evidence type="ECO:0000313" key="4">
    <source>
        <dbReference type="EMBL" id="GIO40371.1"/>
    </source>
</evidence>
<evidence type="ECO:0000256" key="2">
    <source>
        <dbReference type="ARBA" id="ARBA00022801"/>
    </source>
</evidence>
<dbReference type="InterPro" id="IPR013830">
    <property type="entry name" value="SGNH_hydro"/>
</dbReference>
<evidence type="ECO:0000256" key="1">
    <source>
        <dbReference type="ARBA" id="ARBA00008668"/>
    </source>
</evidence>
<dbReference type="EMBL" id="BORS01000001">
    <property type="protein sequence ID" value="GIO40371.1"/>
    <property type="molecule type" value="Genomic_DNA"/>
</dbReference>
<comment type="caution">
    <text evidence="4">The sequence shown here is derived from an EMBL/GenBank/DDBJ whole genome shotgun (WGS) entry which is preliminary data.</text>
</comment>
<evidence type="ECO:0000259" key="3">
    <source>
        <dbReference type="Pfam" id="PF13472"/>
    </source>
</evidence>
<proteinExistence type="inferred from homology"/>
<keyword evidence="2" id="KW-0378">Hydrolase</keyword>
<protein>
    <submittedName>
        <fullName evidence="4">Rhamnogalacturonan acetylesterase</fullName>
    </submittedName>
</protein>
<accession>A0A919XW45</accession>
<sequence length="237" mass="26263">MKRTLFIAGDSTAALKGASEKPMTGWGEYLQGHFNSSIKVKNCAINGRSTKSFLNEGRLEAIERELQAGDYLFIQFGHNDGKQEDPARYADPVREYPGNLSRFIELTRSRGATPVLLTSVSRRKFLPDGTLDPLAVAEYPEVMRQVARTTGTILLDIFAASQHLYRRLGEEASRRLLMHLPPGVHPNYPDGIQDDTHFSEEGACQIAELVVAEIRYADALSVLAAELRQVDDKGGND</sequence>
<dbReference type="Pfam" id="PF13472">
    <property type="entry name" value="Lipase_GDSL_2"/>
    <property type="match status" value="1"/>
</dbReference>
<dbReference type="Proteomes" id="UP000678895">
    <property type="component" value="Unassembled WGS sequence"/>
</dbReference>
<dbReference type="Gene3D" id="3.40.50.1110">
    <property type="entry name" value="SGNH hydrolase"/>
    <property type="match status" value="1"/>
</dbReference>
<name>A0A919XW45_9BACL</name>
<comment type="similarity">
    <text evidence="1">Belongs to the 'GDSL' lipolytic enzyme family.</text>
</comment>
<dbReference type="RefSeq" id="WP_301624105.1">
    <property type="nucleotide sequence ID" value="NZ_BORS01000001.1"/>
</dbReference>
<dbReference type="InterPro" id="IPR037459">
    <property type="entry name" value="RhgT-like"/>
</dbReference>
<dbReference type="CDD" id="cd01821">
    <property type="entry name" value="Rhamnogalacturan_acetylesterase_like"/>
    <property type="match status" value="1"/>
</dbReference>
<evidence type="ECO:0000313" key="5">
    <source>
        <dbReference type="Proteomes" id="UP000678895"/>
    </source>
</evidence>
<dbReference type="PANTHER" id="PTHR43695:SF1">
    <property type="entry name" value="RHAMNOGALACTURONAN ACETYLESTERASE"/>
    <property type="match status" value="1"/>
</dbReference>
<gene>
    <name evidence="4" type="ORF">J41TS4_01290</name>
</gene>